<organism evidence="2 3">
    <name type="scientific">Araneus ventricosus</name>
    <name type="common">Orbweaver spider</name>
    <name type="synonym">Epeira ventricosa</name>
    <dbReference type="NCBI Taxonomy" id="182803"/>
    <lineage>
        <taxon>Eukaryota</taxon>
        <taxon>Metazoa</taxon>
        <taxon>Ecdysozoa</taxon>
        <taxon>Arthropoda</taxon>
        <taxon>Chelicerata</taxon>
        <taxon>Arachnida</taxon>
        <taxon>Araneae</taxon>
        <taxon>Araneomorphae</taxon>
        <taxon>Entelegynae</taxon>
        <taxon>Araneoidea</taxon>
        <taxon>Araneidae</taxon>
        <taxon>Araneus</taxon>
    </lineage>
</organism>
<dbReference type="EMBL" id="BGPR01005154">
    <property type="protein sequence ID" value="GBN07381.1"/>
    <property type="molecule type" value="Genomic_DNA"/>
</dbReference>
<gene>
    <name evidence="2" type="ORF">AVEN_11111_1</name>
</gene>
<sequence>MDDKPQCGCREICQATRRGEGATGQDSTDLKYEPRATRSLPRQTPWEQGLRRGNKADSHSQRGCDRSARSLRQSERERIA</sequence>
<name>A0A4Y2KYC5_ARAVE</name>
<feature type="region of interest" description="Disordered" evidence="1">
    <location>
        <begin position="18"/>
        <end position="80"/>
    </location>
</feature>
<feature type="compositionally biased region" description="Basic and acidic residues" evidence="1">
    <location>
        <begin position="54"/>
        <end position="80"/>
    </location>
</feature>
<dbReference type="AlphaFoldDB" id="A0A4Y2KYC5"/>
<evidence type="ECO:0000313" key="2">
    <source>
        <dbReference type="EMBL" id="GBN07381.1"/>
    </source>
</evidence>
<dbReference type="Proteomes" id="UP000499080">
    <property type="component" value="Unassembled WGS sequence"/>
</dbReference>
<comment type="caution">
    <text evidence="2">The sequence shown here is derived from an EMBL/GenBank/DDBJ whole genome shotgun (WGS) entry which is preliminary data.</text>
</comment>
<evidence type="ECO:0000313" key="3">
    <source>
        <dbReference type="Proteomes" id="UP000499080"/>
    </source>
</evidence>
<protein>
    <submittedName>
        <fullName evidence="2">Uncharacterized protein</fullName>
    </submittedName>
</protein>
<evidence type="ECO:0000256" key="1">
    <source>
        <dbReference type="SAM" id="MobiDB-lite"/>
    </source>
</evidence>
<reference evidence="2 3" key="1">
    <citation type="journal article" date="2019" name="Sci. Rep.">
        <title>Orb-weaving spider Araneus ventricosus genome elucidates the spidroin gene catalogue.</title>
        <authorList>
            <person name="Kono N."/>
            <person name="Nakamura H."/>
            <person name="Ohtoshi R."/>
            <person name="Moran D.A.P."/>
            <person name="Shinohara A."/>
            <person name="Yoshida Y."/>
            <person name="Fujiwara M."/>
            <person name="Mori M."/>
            <person name="Tomita M."/>
            <person name="Arakawa K."/>
        </authorList>
    </citation>
    <scope>NUCLEOTIDE SEQUENCE [LARGE SCALE GENOMIC DNA]</scope>
</reference>
<keyword evidence="3" id="KW-1185">Reference proteome</keyword>
<accession>A0A4Y2KYC5</accession>
<proteinExistence type="predicted"/>